<dbReference type="InParanoid" id="A0A251TEF0"/>
<dbReference type="Pfam" id="PF04195">
    <property type="entry name" value="Transposase_28"/>
    <property type="match status" value="1"/>
</dbReference>
<evidence type="ECO:0000256" key="1">
    <source>
        <dbReference type="SAM" id="MobiDB-lite"/>
    </source>
</evidence>
<dbReference type="PANTHER" id="PTHR31099">
    <property type="entry name" value="OS06G0165300 PROTEIN"/>
    <property type="match status" value="1"/>
</dbReference>
<feature type="compositionally biased region" description="Basic residues" evidence="1">
    <location>
        <begin position="289"/>
        <end position="298"/>
    </location>
</feature>
<dbReference type="OMA" id="CSTWENT"/>
<dbReference type="AlphaFoldDB" id="A0A251TEF0"/>
<dbReference type="PANTHER" id="PTHR31099:SF41">
    <property type="entry name" value="TRANSPOSASE (PUTATIVE), GYPSY TYPE-RELATED"/>
    <property type="match status" value="1"/>
</dbReference>
<feature type="domain" description="Transposase (putative) gypsy type" evidence="2">
    <location>
        <begin position="60"/>
        <end position="118"/>
    </location>
</feature>
<feature type="compositionally biased region" description="Acidic residues" evidence="1">
    <location>
        <begin position="310"/>
        <end position="322"/>
    </location>
</feature>
<dbReference type="EMBL" id="CM007900">
    <property type="protein sequence ID" value="OTG09119.1"/>
    <property type="molecule type" value="Genomic_DNA"/>
</dbReference>
<proteinExistence type="predicted"/>
<keyword evidence="4" id="KW-1185">Reference proteome</keyword>
<accession>A0A251TEF0</accession>
<feature type="region of interest" description="Disordered" evidence="1">
    <location>
        <begin position="283"/>
        <end position="330"/>
    </location>
</feature>
<dbReference type="Proteomes" id="UP000215914">
    <property type="component" value="Chromosome 11"/>
</dbReference>
<protein>
    <submittedName>
        <fullName evidence="3">Putative transposase (Putative), gypsy type</fullName>
    </submittedName>
</protein>
<evidence type="ECO:0000313" key="4">
    <source>
        <dbReference type="Proteomes" id="UP000215914"/>
    </source>
</evidence>
<gene>
    <name evidence="3" type="ORF">HannXRQ_Chr11g0349431</name>
</gene>
<organism evidence="3 4">
    <name type="scientific">Helianthus annuus</name>
    <name type="common">Common sunflower</name>
    <dbReference type="NCBI Taxonomy" id="4232"/>
    <lineage>
        <taxon>Eukaryota</taxon>
        <taxon>Viridiplantae</taxon>
        <taxon>Streptophyta</taxon>
        <taxon>Embryophyta</taxon>
        <taxon>Tracheophyta</taxon>
        <taxon>Spermatophyta</taxon>
        <taxon>Magnoliopsida</taxon>
        <taxon>eudicotyledons</taxon>
        <taxon>Gunneridae</taxon>
        <taxon>Pentapetalae</taxon>
        <taxon>asterids</taxon>
        <taxon>campanulids</taxon>
        <taxon>Asterales</taxon>
        <taxon>Asteraceae</taxon>
        <taxon>Asteroideae</taxon>
        <taxon>Heliantheae alliance</taxon>
        <taxon>Heliantheae</taxon>
        <taxon>Helianthus</taxon>
    </lineage>
</organism>
<dbReference type="InterPro" id="IPR007321">
    <property type="entry name" value="Transposase_28"/>
</dbReference>
<reference evidence="4" key="1">
    <citation type="journal article" date="2017" name="Nature">
        <title>The sunflower genome provides insights into oil metabolism, flowering and Asterid evolution.</title>
        <authorList>
            <person name="Badouin H."/>
            <person name="Gouzy J."/>
            <person name="Grassa C.J."/>
            <person name="Murat F."/>
            <person name="Staton S.E."/>
            <person name="Cottret L."/>
            <person name="Lelandais-Briere C."/>
            <person name="Owens G.L."/>
            <person name="Carrere S."/>
            <person name="Mayjonade B."/>
            <person name="Legrand L."/>
            <person name="Gill N."/>
            <person name="Kane N.C."/>
            <person name="Bowers J.E."/>
            <person name="Hubner S."/>
            <person name="Bellec A."/>
            <person name="Berard A."/>
            <person name="Berges H."/>
            <person name="Blanchet N."/>
            <person name="Boniface M.C."/>
            <person name="Brunel D."/>
            <person name="Catrice O."/>
            <person name="Chaidir N."/>
            <person name="Claudel C."/>
            <person name="Donnadieu C."/>
            <person name="Faraut T."/>
            <person name="Fievet G."/>
            <person name="Helmstetter N."/>
            <person name="King M."/>
            <person name="Knapp S.J."/>
            <person name="Lai Z."/>
            <person name="Le Paslier M.C."/>
            <person name="Lippi Y."/>
            <person name="Lorenzon L."/>
            <person name="Mandel J.R."/>
            <person name="Marage G."/>
            <person name="Marchand G."/>
            <person name="Marquand E."/>
            <person name="Bret-Mestries E."/>
            <person name="Morien E."/>
            <person name="Nambeesan S."/>
            <person name="Nguyen T."/>
            <person name="Pegot-Espagnet P."/>
            <person name="Pouilly N."/>
            <person name="Raftis F."/>
            <person name="Sallet E."/>
            <person name="Schiex T."/>
            <person name="Thomas J."/>
            <person name="Vandecasteele C."/>
            <person name="Vares D."/>
            <person name="Vear F."/>
            <person name="Vautrin S."/>
            <person name="Crespi M."/>
            <person name="Mangin B."/>
            <person name="Burke J.M."/>
            <person name="Salse J."/>
            <person name="Munos S."/>
            <person name="Vincourt P."/>
            <person name="Rieseberg L.H."/>
            <person name="Langlade N.B."/>
        </authorList>
    </citation>
    <scope>NUCLEOTIDE SEQUENCE [LARGE SCALE GENOMIC DNA]</scope>
    <source>
        <strain evidence="4">cv. SF193</strain>
    </source>
</reference>
<sequence length="607" mass="68599">MGALKDLARSFSRLTQEEVELFCKDYGIGTEFTPTAPACDASIDKCPAGSIALYCRHFEFSNLRYPFSLFVLNLLEYYRVSFGQIHPKGMARVLHFEVLCLALGYDPSLLLFRRFFRLAKNGDWFTFEASKVDSGLISSMVTMLGTWKNRFFWVSDTIVPFKTVWRHPDAVLNEPEPLESDLNDAFLQCIRKCPARVRPFPEHLLVLLGVSKLWEKVDRDPVLMRDGTVMSALDFIKSDDTSDVVFEDAPSVPGENVVVRTAEQRFEGGGYVSVSTVKGLSKPLAPKASTRRSTRRLKAAPQSTSTEPVDLSDDIEESEDQGVEAGSEREGKLVVRDKKDSARKVAATPVQGSSSMDVEGLNPDAVYMPSWSVKVDDSFKDASVCEEALSHIAPPSVHKTISEMDDDVMLSRMILSTCNLAAMLPQGVARFRQRMREYEDFSKKKDKMKSSMASMRKEISSFAEKEEAWSKKVEGLSRQHEIEMTDFKKNFEADRLKLKADREALSVAQKAFDEEKKSLKASVSRATSDNQWLIEQGFQQVVTYLLHSTEFNSALGEVYTNCSTWENTKVLLLVINCMKLGMLWKSLPYFARILLMYSRAQLNKWRG</sequence>
<evidence type="ECO:0000259" key="2">
    <source>
        <dbReference type="Pfam" id="PF04195"/>
    </source>
</evidence>
<evidence type="ECO:0000313" key="3">
    <source>
        <dbReference type="EMBL" id="OTG09119.1"/>
    </source>
</evidence>
<name>A0A251TEF0_HELAN</name>